<dbReference type="CDD" id="cd01347">
    <property type="entry name" value="ligand_gated_channel"/>
    <property type="match status" value="1"/>
</dbReference>
<evidence type="ECO:0000256" key="3">
    <source>
        <dbReference type="ARBA" id="ARBA00022452"/>
    </source>
</evidence>
<dbReference type="GO" id="GO:0015344">
    <property type="term" value="F:siderophore uptake transmembrane transporter activity"/>
    <property type="evidence" value="ECO:0007669"/>
    <property type="project" value="TreeGrafter"/>
</dbReference>
<evidence type="ECO:0000256" key="12">
    <source>
        <dbReference type="SAM" id="SignalP"/>
    </source>
</evidence>
<evidence type="ECO:0000256" key="4">
    <source>
        <dbReference type="ARBA" id="ARBA00022692"/>
    </source>
</evidence>
<dbReference type="AlphaFoldDB" id="A0A395LZ73"/>
<dbReference type="InterPro" id="IPR008969">
    <property type="entry name" value="CarboxyPept-like_regulatory"/>
</dbReference>
<keyword evidence="3 10" id="KW-1134">Transmembrane beta strand</keyword>
<evidence type="ECO:0000256" key="9">
    <source>
        <dbReference type="ARBA" id="ARBA00023237"/>
    </source>
</evidence>
<dbReference type="SUPFAM" id="SSF56935">
    <property type="entry name" value="Porins"/>
    <property type="match status" value="1"/>
</dbReference>
<evidence type="ECO:0000256" key="6">
    <source>
        <dbReference type="ARBA" id="ARBA00023077"/>
    </source>
</evidence>
<keyword evidence="8 15" id="KW-0675">Receptor</keyword>
<dbReference type="Pfam" id="PF00593">
    <property type="entry name" value="TonB_dep_Rec_b-barrel"/>
    <property type="match status" value="1"/>
</dbReference>
<gene>
    <name evidence="15" type="ORF">D0433_08835</name>
</gene>
<reference evidence="15 16" key="1">
    <citation type="journal article" date="2011" name="ISME J.">
        <title>Community ecology of hot spring cyanobacterial mats: predominant populations and their functional potential.</title>
        <authorList>
            <person name="Klatt C.G."/>
            <person name="Wood J.M."/>
            <person name="Rusch D.B."/>
            <person name="Bateson M.M."/>
            <person name="Hamamura N."/>
            <person name="Heidelberg J.F."/>
            <person name="Grossman A.R."/>
            <person name="Bhaya D."/>
            <person name="Cohan F.M."/>
            <person name="Kuhl M."/>
            <person name="Bryant D.A."/>
            <person name="Ward D.M."/>
        </authorList>
    </citation>
    <scope>NUCLEOTIDE SEQUENCE [LARGE SCALE GENOMIC DNA]</scope>
    <source>
        <strain evidence="15">OS</strain>
    </source>
</reference>
<dbReference type="Gene3D" id="2.40.170.20">
    <property type="entry name" value="TonB-dependent receptor, beta-barrel domain"/>
    <property type="match status" value="1"/>
</dbReference>
<evidence type="ECO:0000313" key="16">
    <source>
        <dbReference type="Proteomes" id="UP000266389"/>
    </source>
</evidence>
<comment type="caution">
    <text evidence="15">The sequence shown here is derived from an EMBL/GenBank/DDBJ whole genome shotgun (WGS) entry which is preliminary data.</text>
</comment>
<organism evidence="15 16">
    <name type="scientific">Candidatus Thermochlorobacter aerophilus</name>
    <dbReference type="NCBI Taxonomy" id="1868324"/>
    <lineage>
        <taxon>Bacteria</taxon>
        <taxon>Pseudomonadati</taxon>
        <taxon>Chlorobiota</taxon>
        <taxon>Chlorobiia</taxon>
        <taxon>Chlorobiales</taxon>
        <taxon>Candidatus Thermochlorobacteriaceae</taxon>
        <taxon>Candidatus Thermochlorobacter</taxon>
    </lineage>
</organism>
<evidence type="ECO:0000256" key="8">
    <source>
        <dbReference type="ARBA" id="ARBA00023170"/>
    </source>
</evidence>
<sequence>MTRGFAHAVICLSAVMLISTGFAHAQNGTLKGYVKDADTKDPLVGASVALHQTKLGAIANANGYFEIREIPEGIYEVRVSAVSYKTRFKQVHIYAGKTETIEIALQAASVTGDEVVVSASRYEQNKLDLPVTISVVPMKKIDLLPTPSLDRALETIPGVDVIRSGGIGSSNLQIRGSNGFTGGGLNTRVLMLYDGFPMNSADANSVVWQAINVANLERLEVVKGATSAMYGSAAMGGVINAISLLPKEFAVRAKFMNGVYDNPPAGVKPFPGINRPYFYSGNVLIGDQVGAWSYSAVYSRINDPGYRDAGQFYSDNINLSVRYQLSANQSLQLSSVLNWAQGGVAYGWVNVGDPLGVPPGPVFINGQPRIVDGKEVIGRFFLSDDEIRRQSQLVGLTYDVLLGSSASWETKVHFNRSYFKVIYYPTQDIAFDQFDQNGNFIGNFQRYSFGKVIRRPYDPNDPTTFNDSDARRYGLFSRLLWMRDAHKLSAGIEGAFNAVRSSLYSNASDFNIGAFFQDEVQVTERFKVTAGLRFDYHRLIPSTVSYIDQIEFVQQGREIERTETIRTQNLWQISPRLAASYQLDDATALRASVGRSFRAPTIGERFITQAGFFLGNPNPALDAERLTSFEIGFFKSFSRLLSIDVAAYFNHYDNLIESININPNASSLDISTSVFQFINTANANILGVEVALTAQPVDPLTIQFNYAWMRATGSTPDNILGGNRNPPQYQNWLPYRPEHNLSFRAELAFKGWLPDALAGGTLSLSGRYVSRINAVRIVANSEGLNYPGNFFLLDTTMRWQLFERITLTGMILNLANTQYEELETYRAPGRSFHLGVEFGLN</sequence>
<comment type="similarity">
    <text evidence="10 11">Belongs to the TonB-dependent receptor family.</text>
</comment>
<dbReference type="Gene3D" id="2.170.130.10">
    <property type="entry name" value="TonB-dependent receptor, plug domain"/>
    <property type="match status" value="1"/>
</dbReference>
<feature type="chain" id="PRO_5017281656" evidence="12">
    <location>
        <begin position="26"/>
        <end position="841"/>
    </location>
</feature>
<feature type="domain" description="TonB-dependent receptor-like beta-barrel" evidence="13">
    <location>
        <begin position="352"/>
        <end position="814"/>
    </location>
</feature>
<dbReference type="PANTHER" id="PTHR30069:SF29">
    <property type="entry name" value="HEMOGLOBIN AND HEMOGLOBIN-HAPTOGLOBIN-BINDING PROTEIN 1-RELATED"/>
    <property type="match status" value="1"/>
</dbReference>
<dbReference type="InterPro" id="IPR036942">
    <property type="entry name" value="Beta-barrel_TonB_sf"/>
</dbReference>
<evidence type="ECO:0000256" key="7">
    <source>
        <dbReference type="ARBA" id="ARBA00023136"/>
    </source>
</evidence>
<evidence type="ECO:0000259" key="14">
    <source>
        <dbReference type="Pfam" id="PF07715"/>
    </source>
</evidence>
<comment type="subcellular location">
    <subcellularLocation>
        <location evidence="1 10">Cell outer membrane</location>
        <topology evidence="1 10">Multi-pass membrane protein</topology>
    </subcellularLocation>
</comment>
<dbReference type="PANTHER" id="PTHR30069">
    <property type="entry name" value="TONB-DEPENDENT OUTER MEMBRANE RECEPTOR"/>
    <property type="match status" value="1"/>
</dbReference>
<evidence type="ECO:0000256" key="10">
    <source>
        <dbReference type="PROSITE-ProRule" id="PRU01360"/>
    </source>
</evidence>
<feature type="domain" description="TonB-dependent receptor plug" evidence="14">
    <location>
        <begin position="126"/>
        <end position="238"/>
    </location>
</feature>
<keyword evidence="2 10" id="KW-0813">Transport</keyword>
<keyword evidence="7 10" id="KW-0472">Membrane</keyword>
<dbReference type="InterPro" id="IPR037066">
    <property type="entry name" value="Plug_dom_sf"/>
</dbReference>
<dbReference type="SUPFAM" id="SSF49464">
    <property type="entry name" value="Carboxypeptidase regulatory domain-like"/>
    <property type="match status" value="1"/>
</dbReference>
<feature type="signal peptide" evidence="12">
    <location>
        <begin position="1"/>
        <end position="25"/>
    </location>
</feature>
<dbReference type="InterPro" id="IPR012910">
    <property type="entry name" value="Plug_dom"/>
</dbReference>
<dbReference type="GO" id="GO:0044718">
    <property type="term" value="P:siderophore transmembrane transport"/>
    <property type="evidence" value="ECO:0007669"/>
    <property type="project" value="TreeGrafter"/>
</dbReference>
<evidence type="ECO:0000256" key="5">
    <source>
        <dbReference type="ARBA" id="ARBA00022729"/>
    </source>
</evidence>
<evidence type="ECO:0000256" key="1">
    <source>
        <dbReference type="ARBA" id="ARBA00004571"/>
    </source>
</evidence>
<evidence type="ECO:0000256" key="2">
    <source>
        <dbReference type="ARBA" id="ARBA00022448"/>
    </source>
</evidence>
<dbReference type="Pfam" id="PF07715">
    <property type="entry name" value="Plug"/>
    <property type="match status" value="1"/>
</dbReference>
<protein>
    <submittedName>
        <fullName evidence="15">TonB-dependent receptor</fullName>
    </submittedName>
</protein>
<dbReference type="InterPro" id="IPR039426">
    <property type="entry name" value="TonB-dep_rcpt-like"/>
</dbReference>
<dbReference type="Proteomes" id="UP000266389">
    <property type="component" value="Unassembled WGS sequence"/>
</dbReference>
<proteinExistence type="inferred from homology"/>
<dbReference type="PROSITE" id="PS52016">
    <property type="entry name" value="TONB_DEPENDENT_REC_3"/>
    <property type="match status" value="1"/>
</dbReference>
<keyword evidence="4 10" id="KW-0812">Transmembrane</keyword>
<evidence type="ECO:0000256" key="11">
    <source>
        <dbReference type="RuleBase" id="RU003357"/>
    </source>
</evidence>
<dbReference type="GO" id="GO:0009279">
    <property type="term" value="C:cell outer membrane"/>
    <property type="evidence" value="ECO:0007669"/>
    <property type="project" value="UniProtKB-SubCell"/>
</dbReference>
<accession>A0A395LZ73</accession>
<keyword evidence="9 10" id="KW-0998">Cell outer membrane</keyword>
<keyword evidence="5 12" id="KW-0732">Signal</keyword>
<name>A0A395LZ73_9BACT</name>
<dbReference type="Gene3D" id="2.60.40.1120">
    <property type="entry name" value="Carboxypeptidase-like, regulatory domain"/>
    <property type="match status" value="1"/>
</dbReference>
<dbReference type="Pfam" id="PF13715">
    <property type="entry name" value="CarbopepD_reg_2"/>
    <property type="match status" value="1"/>
</dbReference>
<dbReference type="EMBL" id="PHFL01000057">
    <property type="protein sequence ID" value="RFM23830.1"/>
    <property type="molecule type" value="Genomic_DNA"/>
</dbReference>
<dbReference type="InterPro" id="IPR000531">
    <property type="entry name" value="Beta-barrel_TonB"/>
</dbReference>
<evidence type="ECO:0000313" key="15">
    <source>
        <dbReference type="EMBL" id="RFM23830.1"/>
    </source>
</evidence>
<evidence type="ECO:0000259" key="13">
    <source>
        <dbReference type="Pfam" id="PF00593"/>
    </source>
</evidence>
<keyword evidence="6 11" id="KW-0798">TonB box</keyword>